<accession>A0A2G2Z9W9</accession>
<protein>
    <recommendedName>
        <fullName evidence="1">BSD domain-containing protein</fullName>
    </recommendedName>
</protein>
<evidence type="ECO:0000313" key="2">
    <source>
        <dbReference type="EMBL" id="PHT78675.1"/>
    </source>
</evidence>
<dbReference type="GO" id="GO:0000439">
    <property type="term" value="C:transcription factor TFIIH core complex"/>
    <property type="evidence" value="ECO:0000318"/>
    <property type="project" value="GO_Central"/>
</dbReference>
<reference evidence="2 3" key="1">
    <citation type="journal article" date="2014" name="Nat. Genet.">
        <title>Genome sequence of the hot pepper provides insights into the evolution of pungency in Capsicum species.</title>
        <authorList>
            <person name="Kim S."/>
            <person name="Park M."/>
            <person name="Yeom S.I."/>
            <person name="Kim Y.M."/>
            <person name="Lee J.M."/>
            <person name="Lee H.A."/>
            <person name="Seo E."/>
            <person name="Choi J."/>
            <person name="Cheong K."/>
            <person name="Kim K.T."/>
            <person name="Jung K."/>
            <person name="Lee G.W."/>
            <person name="Oh S.K."/>
            <person name="Bae C."/>
            <person name="Kim S.B."/>
            <person name="Lee H.Y."/>
            <person name="Kim S.Y."/>
            <person name="Kim M.S."/>
            <person name="Kang B.C."/>
            <person name="Jo Y.D."/>
            <person name="Yang H.B."/>
            <person name="Jeong H.J."/>
            <person name="Kang W.H."/>
            <person name="Kwon J.K."/>
            <person name="Shin C."/>
            <person name="Lim J.Y."/>
            <person name="Park J.H."/>
            <person name="Huh J.H."/>
            <person name="Kim J.S."/>
            <person name="Kim B.D."/>
            <person name="Cohen O."/>
            <person name="Paran I."/>
            <person name="Suh M.C."/>
            <person name="Lee S.B."/>
            <person name="Kim Y.K."/>
            <person name="Shin Y."/>
            <person name="Noh S.J."/>
            <person name="Park J."/>
            <person name="Seo Y.S."/>
            <person name="Kwon S.Y."/>
            <person name="Kim H.A."/>
            <person name="Park J.M."/>
            <person name="Kim H.J."/>
            <person name="Choi S.B."/>
            <person name="Bosland P.W."/>
            <person name="Reeves G."/>
            <person name="Jo S.H."/>
            <person name="Lee B.W."/>
            <person name="Cho H.T."/>
            <person name="Choi H.S."/>
            <person name="Lee M.S."/>
            <person name="Yu Y."/>
            <person name="Do Choi Y."/>
            <person name="Park B.S."/>
            <person name="van Deynze A."/>
            <person name="Ashrafi H."/>
            <person name="Hill T."/>
            <person name="Kim W.T."/>
            <person name="Pai H.S."/>
            <person name="Ahn H.K."/>
            <person name="Yeam I."/>
            <person name="Giovannoni J.J."/>
            <person name="Rose J.K."/>
            <person name="Sorensen I."/>
            <person name="Lee S.J."/>
            <person name="Kim R.W."/>
            <person name="Choi I.Y."/>
            <person name="Choi B.S."/>
            <person name="Lim J.S."/>
            <person name="Lee Y.H."/>
            <person name="Choi D."/>
        </authorList>
    </citation>
    <scope>NUCLEOTIDE SEQUENCE [LARGE SCALE GENOMIC DNA]</scope>
    <source>
        <strain evidence="3">cv. CM334</strain>
    </source>
</reference>
<dbReference type="GO" id="GO:0006360">
    <property type="term" value="P:transcription by RNA polymerase I"/>
    <property type="evidence" value="ECO:0000318"/>
    <property type="project" value="GO_Central"/>
</dbReference>
<dbReference type="AlphaFoldDB" id="A0A2G2Z9W9"/>
<dbReference type="InterPro" id="IPR054722">
    <property type="entry name" value="PolX-like_BBD"/>
</dbReference>
<proteinExistence type="predicted"/>
<dbReference type="GO" id="GO:0006289">
    <property type="term" value="P:nucleotide-excision repair"/>
    <property type="evidence" value="ECO:0007669"/>
    <property type="project" value="InterPro"/>
</dbReference>
<name>A0A2G2Z9W9_CAPAN</name>
<dbReference type="GO" id="GO:0006281">
    <property type="term" value="P:DNA repair"/>
    <property type="evidence" value="ECO:0000318"/>
    <property type="project" value="GO_Central"/>
</dbReference>
<feature type="domain" description="BSD" evidence="1">
    <location>
        <begin position="239"/>
        <end position="280"/>
    </location>
</feature>
<keyword evidence="3" id="KW-1185">Reference proteome</keyword>
<sequence>MVETRLNDENTWFVDSGCTQHMTSKQEYFTKLESAKGSVKLIDKTTLEIVGKGTVAIEAPKGTKFIQDVLLVPDLDQNLLSVGQMLEKDYMLLFKDKKCIVSDSSDQEVITVEMIKRSFPLCWNSNSEQVCRSSQCEQVIVTTKHNDGEQHIWESQAGGSFTVTRDLWAAKTTEKKIKNDKDVEPKKDDEGSTIAACGEVGKSTSEKPDVPHDEQLTATEMGRQIKLLQKLHRQLVIGEVIHQIFAEKPAVCQAYLNFVPGKMSGKEFWTKYSRAEYLHSTKNIVATFVKASEDEELAVFLKQDAMLESKA</sequence>
<dbReference type="Pfam" id="PF03909">
    <property type="entry name" value="BSD"/>
    <property type="match status" value="1"/>
</dbReference>
<dbReference type="Pfam" id="PF22936">
    <property type="entry name" value="Pol_BBD"/>
    <property type="match status" value="1"/>
</dbReference>
<dbReference type="InterPro" id="IPR027079">
    <property type="entry name" value="Tfb1/GTF2H1"/>
</dbReference>
<comment type="caution">
    <text evidence="2">The sequence shown here is derived from an EMBL/GenBank/DDBJ whole genome shotgun (WGS) entry which is preliminary data.</text>
</comment>
<dbReference type="Gene3D" id="3.30.565.10">
    <property type="entry name" value="Histidine kinase-like ATPase, C-terminal domain"/>
    <property type="match status" value="1"/>
</dbReference>
<gene>
    <name evidence="2" type="ORF">T459_16727</name>
</gene>
<evidence type="ECO:0000313" key="3">
    <source>
        <dbReference type="Proteomes" id="UP000222542"/>
    </source>
</evidence>
<organism evidence="2 3">
    <name type="scientific">Capsicum annuum</name>
    <name type="common">Capsicum pepper</name>
    <dbReference type="NCBI Taxonomy" id="4072"/>
    <lineage>
        <taxon>Eukaryota</taxon>
        <taxon>Viridiplantae</taxon>
        <taxon>Streptophyta</taxon>
        <taxon>Embryophyta</taxon>
        <taxon>Tracheophyta</taxon>
        <taxon>Spermatophyta</taxon>
        <taxon>Magnoliopsida</taxon>
        <taxon>eudicotyledons</taxon>
        <taxon>Gunneridae</taxon>
        <taxon>Pentapetalae</taxon>
        <taxon>asterids</taxon>
        <taxon>lamiids</taxon>
        <taxon>Solanales</taxon>
        <taxon>Solanaceae</taxon>
        <taxon>Solanoideae</taxon>
        <taxon>Capsiceae</taxon>
        <taxon>Capsicum</taxon>
    </lineage>
</organism>
<dbReference type="STRING" id="4072.A0A2G2Z9W9"/>
<dbReference type="Gramene" id="PHT78675">
    <property type="protein sequence ID" value="PHT78675"/>
    <property type="gene ID" value="T459_16727"/>
</dbReference>
<dbReference type="InterPro" id="IPR005607">
    <property type="entry name" value="BSD_dom"/>
</dbReference>
<dbReference type="GO" id="GO:0006366">
    <property type="term" value="P:transcription by RNA polymerase II"/>
    <property type="evidence" value="ECO:0000318"/>
    <property type="project" value="GO_Central"/>
</dbReference>
<evidence type="ECO:0000259" key="1">
    <source>
        <dbReference type="PROSITE" id="PS50858"/>
    </source>
</evidence>
<dbReference type="PROSITE" id="PS50858">
    <property type="entry name" value="BSD"/>
    <property type="match status" value="1"/>
</dbReference>
<reference evidence="2 3" key="2">
    <citation type="journal article" date="2017" name="Genome Biol.">
        <title>New reference genome sequences of hot pepper reveal the massive evolution of plant disease-resistance genes by retroduplication.</title>
        <authorList>
            <person name="Kim S."/>
            <person name="Park J."/>
            <person name="Yeom S.I."/>
            <person name="Kim Y.M."/>
            <person name="Seo E."/>
            <person name="Kim K.T."/>
            <person name="Kim M.S."/>
            <person name="Lee J.M."/>
            <person name="Cheong K."/>
            <person name="Shin H.S."/>
            <person name="Kim S.B."/>
            <person name="Han K."/>
            <person name="Lee J."/>
            <person name="Park M."/>
            <person name="Lee H.A."/>
            <person name="Lee H.Y."/>
            <person name="Lee Y."/>
            <person name="Oh S."/>
            <person name="Lee J.H."/>
            <person name="Choi E."/>
            <person name="Choi E."/>
            <person name="Lee S.E."/>
            <person name="Jeon J."/>
            <person name="Kim H."/>
            <person name="Choi G."/>
            <person name="Song H."/>
            <person name="Lee J."/>
            <person name="Lee S.C."/>
            <person name="Kwon J.K."/>
            <person name="Lee H.Y."/>
            <person name="Koo N."/>
            <person name="Hong Y."/>
            <person name="Kim R.W."/>
            <person name="Kang W.H."/>
            <person name="Huh J.H."/>
            <person name="Kang B.C."/>
            <person name="Yang T.J."/>
            <person name="Lee Y.H."/>
            <person name="Bennetzen J.L."/>
            <person name="Choi D."/>
        </authorList>
    </citation>
    <scope>NUCLEOTIDE SEQUENCE [LARGE SCALE GENOMIC DNA]</scope>
    <source>
        <strain evidence="3">cv. CM334</strain>
    </source>
</reference>
<dbReference type="InterPro" id="IPR036890">
    <property type="entry name" value="HATPase_C_sf"/>
</dbReference>
<dbReference type="GO" id="GO:0005675">
    <property type="term" value="C:transcription factor TFIIH holo complex"/>
    <property type="evidence" value="ECO:0000318"/>
    <property type="project" value="GO_Central"/>
</dbReference>
<dbReference type="EMBL" id="AYRZ02000006">
    <property type="protein sequence ID" value="PHT78675.1"/>
    <property type="molecule type" value="Genomic_DNA"/>
</dbReference>
<dbReference type="PANTHER" id="PTHR12856">
    <property type="entry name" value="TRANSCRIPTION INITIATION FACTOR IIH-RELATED"/>
    <property type="match status" value="1"/>
</dbReference>
<dbReference type="Proteomes" id="UP000222542">
    <property type="component" value="Unassembled WGS sequence"/>
</dbReference>